<evidence type="ECO:0000313" key="2">
    <source>
        <dbReference type="EMBL" id="VVD04434.1"/>
    </source>
</evidence>
<name>A0A5E4R3V5_9NEOP</name>
<keyword evidence="1" id="KW-0732">Signal</keyword>
<organism evidence="2 3">
    <name type="scientific">Leptidea sinapis</name>
    <dbReference type="NCBI Taxonomy" id="189913"/>
    <lineage>
        <taxon>Eukaryota</taxon>
        <taxon>Metazoa</taxon>
        <taxon>Ecdysozoa</taxon>
        <taxon>Arthropoda</taxon>
        <taxon>Hexapoda</taxon>
        <taxon>Insecta</taxon>
        <taxon>Pterygota</taxon>
        <taxon>Neoptera</taxon>
        <taxon>Endopterygota</taxon>
        <taxon>Lepidoptera</taxon>
        <taxon>Glossata</taxon>
        <taxon>Ditrysia</taxon>
        <taxon>Papilionoidea</taxon>
        <taxon>Pieridae</taxon>
        <taxon>Dismorphiinae</taxon>
        <taxon>Leptidea</taxon>
    </lineage>
</organism>
<dbReference type="Proteomes" id="UP000324832">
    <property type="component" value="Unassembled WGS sequence"/>
</dbReference>
<protein>
    <recommendedName>
        <fullName evidence="4">Secreted protein</fullName>
    </recommendedName>
</protein>
<feature type="chain" id="PRO_5022979871" description="Secreted protein" evidence="1">
    <location>
        <begin position="19"/>
        <end position="90"/>
    </location>
</feature>
<sequence length="90" mass="9627">MSILLTAAGLLDISTCRAWISSLLFGAPALVPPGVEKGRWNQLRPTRWYCRVHVPLFGLGVRWHSGGVRSGTGRVAVSQVVELAVIGCGT</sequence>
<evidence type="ECO:0008006" key="4">
    <source>
        <dbReference type="Google" id="ProtNLM"/>
    </source>
</evidence>
<accession>A0A5E4R3V5</accession>
<evidence type="ECO:0000256" key="1">
    <source>
        <dbReference type="SAM" id="SignalP"/>
    </source>
</evidence>
<keyword evidence="3" id="KW-1185">Reference proteome</keyword>
<gene>
    <name evidence="2" type="ORF">LSINAPIS_LOCUS14186</name>
</gene>
<proteinExistence type="predicted"/>
<dbReference type="EMBL" id="FZQP02006862">
    <property type="protein sequence ID" value="VVD04434.1"/>
    <property type="molecule type" value="Genomic_DNA"/>
</dbReference>
<feature type="signal peptide" evidence="1">
    <location>
        <begin position="1"/>
        <end position="18"/>
    </location>
</feature>
<dbReference type="AlphaFoldDB" id="A0A5E4R3V5"/>
<evidence type="ECO:0000313" key="3">
    <source>
        <dbReference type="Proteomes" id="UP000324832"/>
    </source>
</evidence>
<reference evidence="2 3" key="1">
    <citation type="submission" date="2017-07" db="EMBL/GenBank/DDBJ databases">
        <authorList>
            <person name="Talla V."/>
            <person name="Backstrom N."/>
        </authorList>
    </citation>
    <scope>NUCLEOTIDE SEQUENCE [LARGE SCALE GENOMIC DNA]</scope>
</reference>